<evidence type="ECO:0000256" key="2">
    <source>
        <dbReference type="PROSITE-ProRule" id="PRU00335"/>
    </source>
</evidence>
<dbReference type="Proteomes" id="UP000183995">
    <property type="component" value="Unassembled WGS sequence"/>
</dbReference>
<feature type="domain" description="HTH tetR-type" evidence="3">
    <location>
        <begin position="5"/>
        <end position="65"/>
    </location>
</feature>
<evidence type="ECO:0000313" key="5">
    <source>
        <dbReference type="Proteomes" id="UP000183995"/>
    </source>
</evidence>
<dbReference type="Gene3D" id="1.10.357.10">
    <property type="entry name" value="Tetracycline Repressor, domain 2"/>
    <property type="match status" value="1"/>
</dbReference>
<dbReference type="GO" id="GO:0003677">
    <property type="term" value="F:DNA binding"/>
    <property type="evidence" value="ECO:0007669"/>
    <property type="project" value="UniProtKB-UniRule"/>
</dbReference>
<dbReference type="PROSITE" id="PS50977">
    <property type="entry name" value="HTH_TETR_2"/>
    <property type="match status" value="1"/>
</dbReference>
<dbReference type="PANTHER" id="PTHR43479:SF7">
    <property type="entry name" value="TETR-FAMILY TRANSCRIPTIONAL REGULATOR"/>
    <property type="match status" value="1"/>
</dbReference>
<dbReference type="RefSeq" id="WP_073077975.1">
    <property type="nucleotide sequence ID" value="NZ_FQXV01000005.1"/>
</dbReference>
<dbReference type="InterPro" id="IPR039532">
    <property type="entry name" value="TetR_C_Firmicutes"/>
</dbReference>
<name>A0A1M5XIQ5_9FIRM</name>
<dbReference type="InterPro" id="IPR001647">
    <property type="entry name" value="HTH_TetR"/>
</dbReference>
<dbReference type="InterPro" id="IPR009057">
    <property type="entry name" value="Homeodomain-like_sf"/>
</dbReference>
<keyword evidence="5" id="KW-1185">Reference proteome</keyword>
<sequence length="197" mass="22719">MSDSNITRLAFAEALKRLMTKTDFGKISVKDIVDDCGLTRQAFYYHFKDKYDLMNWIYYTEAARFISTCGNVEHWMDGLADLCRYMQQNKAFYINALNTTGQNSFQEYLHDYIRDISISVIENAHRREFTEEKWGFVVEFISTACVGMMVRWANDGMKEDPGAYIAKLRGIFDGSILHELEGQPGETPAEDRATPDL</sequence>
<evidence type="ECO:0000313" key="4">
    <source>
        <dbReference type="EMBL" id="SHH99404.1"/>
    </source>
</evidence>
<feature type="DNA-binding region" description="H-T-H motif" evidence="2">
    <location>
        <begin position="28"/>
        <end position="47"/>
    </location>
</feature>
<dbReference type="InterPro" id="IPR050624">
    <property type="entry name" value="HTH-type_Tx_Regulator"/>
</dbReference>
<dbReference type="STRING" id="1123282.SAMN02745823_01834"/>
<evidence type="ECO:0000259" key="3">
    <source>
        <dbReference type="PROSITE" id="PS50977"/>
    </source>
</evidence>
<dbReference type="OrthoDB" id="9810250at2"/>
<dbReference type="Pfam" id="PF00440">
    <property type="entry name" value="TetR_N"/>
    <property type="match status" value="1"/>
</dbReference>
<organism evidence="4 5">
    <name type="scientific">Sporobacter termitidis DSM 10068</name>
    <dbReference type="NCBI Taxonomy" id="1123282"/>
    <lineage>
        <taxon>Bacteria</taxon>
        <taxon>Bacillati</taxon>
        <taxon>Bacillota</taxon>
        <taxon>Clostridia</taxon>
        <taxon>Eubacteriales</taxon>
        <taxon>Oscillospiraceae</taxon>
        <taxon>Sporobacter</taxon>
    </lineage>
</organism>
<dbReference type="SUPFAM" id="SSF46689">
    <property type="entry name" value="Homeodomain-like"/>
    <property type="match status" value="1"/>
</dbReference>
<dbReference type="Pfam" id="PF14278">
    <property type="entry name" value="TetR_C_8"/>
    <property type="match status" value="1"/>
</dbReference>
<accession>A0A1M5XIQ5</accession>
<dbReference type="PANTHER" id="PTHR43479">
    <property type="entry name" value="ACREF/ENVCD OPERON REPRESSOR-RELATED"/>
    <property type="match status" value="1"/>
</dbReference>
<keyword evidence="1 2" id="KW-0238">DNA-binding</keyword>
<protein>
    <submittedName>
        <fullName evidence="4">Transcriptional regulator, TetR family</fullName>
    </submittedName>
</protein>
<reference evidence="4 5" key="1">
    <citation type="submission" date="2016-11" db="EMBL/GenBank/DDBJ databases">
        <authorList>
            <person name="Jaros S."/>
            <person name="Januszkiewicz K."/>
            <person name="Wedrychowicz H."/>
        </authorList>
    </citation>
    <scope>NUCLEOTIDE SEQUENCE [LARGE SCALE GENOMIC DNA]</scope>
    <source>
        <strain evidence="4 5">DSM 10068</strain>
    </source>
</reference>
<dbReference type="AlphaFoldDB" id="A0A1M5XIQ5"/>
<gene>
    <name evidence="4" type="ORF">SAMN02745823_01834</name>
</gene>
<dbReference type="EMBL" id="FQXV01000005">
    <property type="protein sequence ID" value="SHH99404.1"/>
    <property type="molecule type" value="Genomic_DNA"/>
</dbReference>
<evidence type="ECO:0000256" key="1">
    <source>
        <dbReference type="ARBA" id="ARBA00023125"/>
    </source>
</evidence>
<proteinExistence type="predicted"/>